<proteinExistence type="predicted"/>
<dbReference type="KEGG" id="phu:Phum_PHUM344530"/>
<dbReference type="RefSeq" id="XP_002427777.1">
    <property type="nucleotide sequence ID" value="XM_002427732.1"/>
</dbReference>
<dbReference type="AlphaFoldDB" id="E0VNT3"/>
<name>E0VNT3_PEDHC</name>
<reference evidence="3" key="3">
    <citation type="submission" date="2021-02" db="UniProtKB">
        <authorList>
            <consortium name="EnsemblMetazoa"/>
        </authorList>
    </citation>
    <scope>IDENTIFICATION</scope>
    <source>
        <strain evidence="3">USDA</strain>
    </source>
</reference>
<dbReference type="VEuPathDB" id="VectorBase:PHUM344530"/>
<dbReference type="EnsemblMetazoa" id="PHUM344530-RA">
    <property type="protein sequence ID" value="PHUM344530-PA"/>
    <property type="gene ID" value="PHUM344530"/>
</dbReference>
<dbReference type="CTD" id="8231863"/>
<keyword evidence="1" id="KW-1133">Transmembrane helix</keyword>
<protein>
    <submittedName>
        <fullName evidence="2 3">Uncharacterized protein</fullName>
    </submittedName>
</protein>
<sequence>MNLPEDRHPLLYVYVDVDHQQPGKIRSRCISRGASVVLGKWPDHLTFSWVLGVLGLVSLLTCFLLVIVALAMSSSGHHNGKRALIDKCERNAHVVQFVHMKNLEDLTINENATYFVEIYINETKANESLCSVESYLRQTSSPVYLVLILSNSSSNNENIKLYEKLEKTYKNFMTITFDLNTFFNKTLFADIQTNDPIFLKFLAKILISWNVGGTVTDTTILTLNNFDKLLNNDNSDMIIGIHDGQLVLLSTKRFCHAYIFDLLKTISETRNILKYSQINIIDAAKKRFCRGLWNCAVCEKKIVMK</sequence>
<feature type="transmembrane region" description="Helical" evidence="1">
    <location>
        <begin position="47"/>
        <end position="72"/>
    </location>
</feature>
<reference evidence="2" key="2">
    <citation type="submission" date="2007-04" db="EMBL/GenBank/DDBJ databases">
        <title>The genome of the human body louse.</title>
        <authorList>
            <consortium name="The Human Body Louse Genome Consortium"/>
            <person name="Kirkness E."/>
            <person name="Walenz B."/>
            <person name="Hass B."/>
            <person name="Bruggner R."/>
            <person name="Strausberg R."/>
        </authorList>
    </citation>
    <scope>NUCLEOTIDE SEQUENCE</scope>
    <source>
        <strain evidence="2">USDA</strain>
    </source>
</reference>
<dbReference type="Proteomes" id="UP000009046">
    <property type="component" value="Unassembled WGS sequence"/>
</dbReference>
<dbReference type="EMBL" id="DS235346">
    <property type="protein sequence ID" value="EEB15039.1"/>
    <property type="molecule type" value="Genomic_DNA"/>
</dbReference>
<evidence type="ECO:0000256" key="1">
    <source>
        <dbReference type="SAM" id="Phobius"/>
    </source>
</evidence>
<gene>
    <name evidence="3" type="primary">8231863</name>
    <name evidence="2" type="ORF">Phum_PHUM344530</name>
</gene>
<accession>E0VNT3</accession>
<keyword evidence="1" id="KW-0812">Transmembrane</keyword>
<organism>
    <name type="scientific">Pediculus humanus subsp. corporis</name>
    <name type="common">Body louse</name>
    <dbReference type="NCBI Taxonomy" id="121224"/>
    <lineage>
        <taxon>Eukaryota</taxon>
        <taxon>Metazoa</taxon>
        <taxon>Ecdysozoa</taxon>
        <taxon>Arthropoda</taxon>
        <taxon>Hexapoda</taxon>
        <taxon>Insecta</taxon>
        <taxon>Pterygota</taxon>
        <taxon>Neoptera</taxon>
        <taxon>Paraneoptera</taxon>
        <taxon>Psocodea</taxon>
        <taxon>Troctomorpha</taxon>
        <taxon>Phthiraptera</taxon>
        <taxon>Anoplura</taxon>
        <taxon>Pediculidae</taxon>
        <taxon>Pediculus</taxon>
    </lineage>
</organism>
<dbReference type="GeneID" id="8231863"/>
<dbReference type="EMBL" id="AAZO01004010">
    <property type="status" value="NOT_ANNOTATED_CDS"/>
    <property type="molecule type" value="Genomic_DNA"/>
</dbReference>
<evidence type="ECO:0000313" key="2">
    <source>
        <dbReference type="EMBL" id="EEB15039.1"/>
    </source>
</evidence>
<dbReference type="HOGENOM" id="CLU_913087_0_0_1"/>
<reference evidence="2" key="1">
    <citation type="submission" date="2007-04" db="EMBL/GenBank/DDBJ databases">
        <title>Annotation of Pediculus humanus corporis strain USDA.</title>
        <authorList>
            <person name="Kirkness E."/>
            <person name="Hannick L."/>
            <person name="Hass B."/>
            <person name="Bruggner R."/>
            <person name="Lawson D."/>
            <person name="Bidwell S."/>
            <person name="Joardar V."/>
            <person name="Caler E."/>
            <person name="Walenz B."/>
            <person name="Inman J."/>
            <person name="Schobel S."/>
            <person name="Galinsky K."/>
            <person name="Amedeo P."/>
            <person name="Strausberg R."/>
        </authorList>
    </citation>
    <scope>NUCLEOTIDE SEQUENCE</scope>
    <source>
        <strain evidence="2">USDA</strain>
    </source>
</reference>
<evidence type="ECO:0000313" key="4">
    <source>
        <dbReference type="Proteomes" id="UP000009046"/>
    </source>
</evidence>
<evidence type="ECO:0000313" key="3">
    <source>
        <dbReference type="EnsemblMetazoa" id="PHUM344530-PA"/>
    </source>
</evidence>
<keyword evidence="1" id="KW-0472">Membrane</keyword>
<keyword evidence="4" id="KW-1185">Reference proteome</keyword>
<dbReference type="InParanoid" id="E0VNT3"/>